<name>A0A915KKJ4_ROMCU</name>
<keyword evidence="1" id="KW-1185">Reference proteome</keyword>
<evidence type="ECO:0000313" key="2">
    <source>
        <dbReference type="WBParaSite" id="nRc.2.0.1.t38942-RA"/>
    </source>
</evidence>
<organism evidence="1 2">
    <name type="scientific">Romanomermis culicivorax</name>
    <name type="common">Nematode worm</name>
    <dbReference type="NCBI Taxonomy" id="13658"/>
    <lineage>
        <taxon>Eukaryota</taxon>
        <taxon>Metazoa</taxon>
        <taxon>Ecdysozoa</taxon>
        <taxon>Nematoda</taxon>
        <taxon>Enoplea</taxon>
        <taxon>Dorylaimia</taxon>
        <taxon>Mermithida</taxon>
        <taxon>Mermithoidea</taxon>
        <taxon>Mermithidae</taxon>
        <taxon>Romanomermis</taxon>
    </lineage>
</organism>
<reference evidence="2" key="1">
    <citation type="submission" date="2022-11" db="UniProtKB">
        <authorList>
            <consortium name="WormBaseParasite"/>
        </authorList>
    </citation>
    <scope>IDENTIFICATION</scope>
</reference>
<dbReference type="AlphaFoldDB" id="A0A915KKJ4"/>
<evidence type="ECO:0000313" key="1">
    <source>
        <dbReference type="Proteomes" id="UP000887565"/>
    </source>
</evidence>
<proteinExistence type="predicted"/>
<sequence>MYHATADVFSLSFFQATIFKSRGFALRVVIVVDKNPDEDDSLSRFDVSILLSAIIRDATAAFDALVVVIVNN</sequence>
<accession>A0A915KKJ4</accession>
<dbReference type="Proteomes" id="UP000887565">
    <property type="component" value="Unplaced"/>
</dbReference>
<protein>
    <submittedName>
        <fullName evidence="2">Uncharacterized protein</fullName>
    </submittedName>
</protein>
<dbReference type="WBParaSite" id="nRc.2.0.1.t38942-RA">
    <property type="protein sequence ID" value="nRc.2.0.1.t38942-RA"/>
    <property type="gene ID" value="nRc.2.0.1.g38942"/>
</dbReference>